<dbReference type="Pfam" id="PF00293">
    <property type="entry name" value="NUDIX"/>
    <property type="match status" value="1"/>
</dbReference>
<evidence type="ECO:0000313" key="7">
    <source>
        <dbReference type="Proteomes" id="UP000595374"/>
    </source>
</evidence>
<dbReference type="SUPFAM" id="SSF55811">
    <property type="entry name" value="Nudix"/>
    <property type="match status" value="1"/>
</dbReference>
<dbReference type="InterPro" id="IPR020476">
    <property type="entry name" value="Nudix_hydrolase"/>
</dbReference>
<gene>
    <name evidence="6" type="ORF">I6H47_00110</name>
</gene>
<dbReference type="EMBL" id="CP065989">
    <property type="protein sequence ID" value="QQB14457.1"/>
    <property type="molecule type" value="Genomic_DNA"/>
</dbReference>
<name>A0A7T3ZZH6_9MICO</name>
<dbReference type="RefSeq" id="WP_198499524.1">
    <property type="nucleotide sequence ID" value="NZ_CP065989.1"/>
</dbReference>
<dbReference type="PROSITE" id="PS51462">
    <property type="entry name" value="NUDIX"/>
    <property type="match status" value="1"/>
</dbReference>
<comment type="cofactor">
    <cofactor evidence="1">
        <name>Mg(2+)</name>
        <dbReference type="ChEBI" id="CHEBI:18420"/>
    </cofactor>
</comment>
<proteinExistence type="inferred from homology"/>
<dbReference type="GO" id="GO:0016787">
    <property type="term" value="F:hydrolase activity"/>
    <property type="evidence" value="ECO:0007669"/>
    <property type="project" value="UniProtKB-KW"/>
</dbReference>
<evidence type="ECO:0000259" key="5">
    <source>
        <dbReference type="PROSITE" id="PS51462"/>
    </source>
</evidence>
<evidence type="ECO:0000256" key="4">
    <source>
        <dbReference type="RuleBase" id="RU003476"/>
    </source>
</evidence>
<dbReference type="InterPro" id="IPR015797">
    <property type="entry name" value="NUDIX_hydrolase-like_dom_sf"/>
</dbReference>
<protein>
    <submittedName>
        <fullName evidence="6">NUDIX domain-containing protein</fullName>
    </submittedName>
</protein>
<dbReference type="AlphaFoldDB" id="A0A7T3ZZH6"/>
<evidence type="ECO:0000313" key="6">
    <source>
        <dbReference type="EMBL" id="QQB14457.1"/>
    </source>
</evidence>
<dbReference type="Gene3D" id="3.90.79.10">
    <property type="entry name" value="Nucleoside Triphosphate Pyrophosphohydrolase"/>
    <property type="match status" value="1"/>
</dbReference>
<dbReference type="Proteomes" id="UP000595374">
    <property type="component" value="Chromosome"/>
</dbReference>
<reference evidence="6 7" key="1">
    <citation type="submission" date="2020-12" db="EMBL/GenBank/DDBJ databases">
        <title>FDA dAtabase for Regulatory Grade micrObial Sequences (FDA-ARGOS): Supporting development and validation of Infectious Disease Dx tests.</title>
        <authorList>
            <person name="Sproer C."/>
            <person name="Gronow S."/>
            <person name="Severitt S."/>
            <person name="Schroder I."/>
            <person name="Tallon L."/>
            <person name="Sadzewicz L."/>
            <person name="Zhao X."/>
            <person name="Boylan J."/>
            <person name="Ott S."/>
            <person name="Bowen H."/>
            <person name="Vavikolanu K."/>
            <person name="Mehta A."/>
            <person name="Aluvathingal J."/>
            <person name="Nadendla S."/>
            <person name="Lowell S."/>
            <person name="Myers T."/>
            <person name="Yan Y."/>
            <person name="Sichtig H."/>
        </authorList>
    </citation>
    <scope>NUCLEOTIDE SEQUENCE [LARGE SCALE GENOMIC DNA]</scope>
    <source>
        <strain evidence="6 7">FDAARGOS_990</strain>
    </source>
</reference>
<dbReference type="PRINTS" id="PR00502">
    <property type="entry name" value="NUDIXFAMILY"/>
</dbReference>
<comment type="similarity">
    <text evidence="2 4">Belongs to the Nudix hydrolase family.</text>
</comment>
<dbReference type="PROSITE" id="PS00893">
    <property type="entry name" value="NUDIX_BOX"/>
    <property type="match status" value="1"/>
</dbReference>
<organism evidence="6 7">
    <name type="scientific">Brevibacterium casei</name>
    <dbReference type="NCBI Taxonomy" id="33889"/>
    <lineage>
        <taxon>Bacteria</taxon>
        <taxon>Bacillati</taxon>
        <taxon>Actinomycetota</taxon>
        <taxon>Actinomycetes</taxon>
        <taxon>Micrococcales</taxon>
        <taxon>Brevibacteriaceae</taxon>
        <taxon>Brevibacterium</taxon>
    </lineage>
</organism>
<evidence type="ECO:0000256" key="3">
    <source>
        <dbReference type="ARBA" id="ARBA00022801"/>
    </source>
</evidence>
<dbReference type="InterPro" id="IPR000086">
    <property type="entry name" value="NUDIX_hydrolase_dom"/>
</dbReference>
<accession>A0A7T3ZZH6</accession>
<sequence length="145" mass="15484">MRDIRVSALVVIHPDRPELLMVRKTGTTSFMLPGGKPEAGETPEDTIIREIAEELGLDLDPARLSSLGEFTAAAANEADHRVIGDVFVYDGVPAGLDLTDIRHQAEIAAAGWFPCAPMPADTVERQFAPLTRDRVVPALAAAGAL</sequence>
<dbReference type="PANTHER" id="PTHR43046:SF2">
    <property type="entry name" value="8-OXO-DGTP DIPHOSPHATASE-RELATED"/>
    <property type="match status" value="1"/>
</dbReference>
<dbReference type="PANTHER" id="PTHR43046">
    <property type="entry name" value="GDP-MANNOSE MANNOSYL HYDROLASE"/>
    <property type="match status" value="1"/>
</dbReference>
<keyword evidence="3 4" id="KW-0378">Hydrolase</keyword>
<dbReference type="CDD" id="cd04690">
    <property type="entry name" value="NUDIX_Hydrolase"/>
    <property type="match status" value="1"/>
</dbReference>
<evidence type="ECO:0000256" key="2">
    <source>
        <dbReference type="ARBA" id="ARBA00005582"/>
    </source>
</evidence>
<feature type="domain" description="Nudix hydrolase" evidence="5">
    <location>
        <begin position="2"/>
        <end position="135"/>
    </location>
</feature>
<evidence type="ECO:0000256" key="1">
    <source>
        <dbReference type="ARBA" id="ARBA00001946"/>
    </source>
</evidence>
<dbReference type="InterPro" id="IPR020084">
    <property type="entry name" value="NUDIX_hydrolase_CS"/>
</dbReference>